<name>A0A1Z4EXY3_9MYCO</name>
<keyword evidence="2" id="KW-0274">FAD</keyword>
<gene>
    <name evidence="4" type="ORF">MSTE_02491</name>
</gene>
<keyword evidence="5" id="KW-1185">Reference proteome</keyword>
<dbReference type="PANTHER" id="PTHR43884">
    <property type="entry name" value="ACYL-COA DEHYDROGENASE"/>
    <property type="match status" value="1"/>
</dbReference>
<keyword evidence="1" id="KW-0285">Flavoprotein</keyword>
<dbReference type="SUPFAM" id="SSF56645">
    <property type="entry name" value="Acyl-CoA dehydrogenase NM domain-like"/>
    <property type="match status" value="1"/>
</dbReference>
<protein>
    <submittedName>
        <fullName evidence="4">Putative oxidoreductase</fullName>
    </submittedName>
</protein>
<keyword evidence="3" id="KW-0560">Oxidoreductase</keyword>
<dbReference type="EMBL" id="AP018165">
    <property type="protein sequence ID" value="BAX97801.1"/>
    <property type="molecule type" value="Genomic_DNA"/>
</dbReference>
<reference evidence="5" key="1">
    <citation type="journal article" date="2017" name="Genome Announc.">
        <title>Complete Genome Sequence of Mycobacterium stephanolepidis.</title>
        <authorList>
            <person name="Fukano H."/>
            <person name="Yoshida M."/>
            <person name="Katayama Y."/>
            <person name="Omatsu T."/>
            <person name="Mizutani T."/>
            <person name="Kurata O."/>
            <person name="Wada S."/>
            <person name="Hoshino Y."/>
        </authorList>
    </citation>
    <scope>NUCLEOTIDE SEQUENCE [LARGE SCALE GENOMIC DNA]</scope>
    <source>
        <strain evidence="5">NJB0901</strain>
    </source>
</reference>
<evidence type="ECO:0000313" key="5">
    <source>
        <dbReference type="Proteomes" id="UP000217954"/>
    </source>
</evidence>
<evidence type="ECO:0000256" key="2">
    <source>
        <dbReference type="ARBA" id="ARBA00022827"/>
    </source>
</evidence>
<dbReference type="RefSeq" id="WP_096501526.1">
    <property type="nucleotide sequence ID" value="NZ_AP018165.1"/>
</dbReference>
<dbReference type="OrthoDB" id="2986495at2"/>
<dbReference type="AlphaFoldDB" id="A0A1Z4EXY3"/>
<dbReference type="GO" id="GO:0003995">
    <property type="term" value="F:acyl-CoA dehydrogenase activity"/>
    <property type="evidence" value="ECO:0007669"/>
    <property type="project" value="TreeGrafter"/>
</dbReference>
<evidence type="ECO:0000313" key="4">
    <source>
        <dbReference type="EMBL" id="BAX97801.1"/>
    </source>
</evidence>
<dbReference type="Gene3D" id="1.10.540.10">
    <property type="entry name" value="Acyl-CoA dehydrogenase/oxidase, N-terminal domain"/>
    <property type="match status" value="1"/>
</dbReference>
<dbReference type="SUPFAM" id="SSF47203">
    <property type="entry name" value="Acyl-CoA dehydrogenase C-terminal domain-like"/>
    <property type="match status" value="1"/>
</dbReference>
<dbReference type="InterPro" id="IPR009100">
    <property type="entry name" value="AcylCoA_DH/oxidase_NM_dom_sf"/>
</dbReference>
<evidence type="ECO:0000256" key="1">
    <source>
        <dbReference type="ARBA" id="ARBA00022630"/>
    </source>
</evidence>
<dbReference type="PANTHER" id="PTHR43884:SF20">
    <property type="entry name" value="ACYL-COA DEHYDROGENASE FADE28"/>
    <property type="match status" value="1"/>
</dbReference>
<dbReference type="Gene3D" id="2.40.110.10">
    <property type="entry name" value="Butyryl-CoA Dehydrogenase, subunit A, domain 2"/>
    <property type="match status" value="1"/>
</dbReference>
<dbReference type="InterPro" id="IPR046373">
    <property type="entry name" value="Acyl-CoA_Oxase/DH_mid-dom_sf"/>
</dbReference>
<dbReference type="InterPro" id="IPR036250">
    <property type="entry name" value="AcylCo_DH-like_C"/>
</dbReference>
<sequence length="379" mass="39775">MLETTGAAYEIAEKLLPGMLDALSEKTLQELEVPGSPGIEIFRKFNGPALVIPTTHSGAGASPIETVAVMRAIATKSPSLAVATAMHHFSVATLFTLADSLQSSGFEWAMLEVIASQRLLVSSAFAEGVPGQSVVSPVVSARHADGGVVINGSKKPCSLSRSMDFVSLSMAVPPSEGKEPDTLFALIPAQTDGVSVHPFWGTPVLGGAESDEVRFTEVFVDEQLTVPANNNGGALDLLQTIGFVWFELLITSCYLGAATALVERVYEGARSSTSVRADLSVRLETATLLLERVALHLQHEQVTERSLVSALHARYGAQDAIREVAAKAVEALGGIGFISTSDVAYLSATCQCAAFHPPSRLSMSDALAEAAVGGPLRLS</sequence>
<dbReference type="Proteomes" id="UP000217954">
    <property type="component" value="Chromosome"/>
</dbReference>
<proteinExistence type="predicted"/>
<dbReference type="KEGG" id="mste:MSTE_02491"/>
<dbReference type="GO" id="GO:0050660">
    <property type="term" value="F:flavin adenine dinucleotide binding"/>
    <property type="evidence" value="ECO:0007669"/>
    <property type="project" value="InterPro"/>
</dbReference>
<dbReference type="Gene3D" id="1.20.140.10">
    <property type="entry name" value="Butyryl-CoA Dehydrogenase, subunit A, domain 3"/>
    <property type="match status" value="1"/>
</dbReference>
<accession>A0A1Z4EXY3</accession>
<reference evidence="4 5" key="2">
    <citation type="journal article" date="2017" name="Int. J. Syst. Evol. Microbiol.">
        <title>Mycobacterium stephanolepidis sp. nov., a rapidly growing species related to Mycobacterium chelonae, isolated from marine teleost fish, Stephanolepis cirrhifer.</title>
        <authorList>
            <person name="Fukano H."/>
            <person name="Wada S."/>
            <person name="Kurata O."/>
            <person name="Katayama K."/>
            <person name="Fujiwara N."/>
            <person name="Hoshino Y."/>
        </authorList>
    </citation>
    <scope>NUCLEOTIDE SEQUENCE [LARGE SCALE GENOMIC DNA]</scope>
    <source>
        <strain evidence="4 5">NJB0901</strain>
    </source>
</reference>
<dbReference type="InterPro" id="IPR037069">
    <property type="entry name" value="AcylCoA_DH/ox_N_sf"/>
</dbReference>
<organism evidence="4 5">
    <name type="scientific">[Mycobacterium] stephanolepidis</name>
    <dbReference type="NCBI Taxonomy" id="1520670"/>
    <lineage>
        <taxon>Bacteria</taxon>
        <taxon>Bacillati</taxon>
        <taxon>Actinomycetota</taxon>
        <taxon>Actinomycetes</taxon>
        <taxon>Mycobacteriales</taxon>
        <taxon>Mycobacteriaceae</taxon>
        <taxon>Mycobacteroides</taxon>
    </lineage>
</organism>
<evidence type="ECO:0000256" key="3">
    <source>
        <dbReference type="ARBA" id="ARBA00023002"/>
    </source>
</evidence>